<dbReference type="InterPro" id="IPR000838">
    <property type="entry name" value="RNA_pol_sigma70_ECF_CS"/>
</dbReference>
<dbReference type="GO" id="GO:0003677">
    <property type="term" value="F:DNA binding"/>
    <property type="evidence" value="ECO:0007669"/>
    <property type="project" value="UniProtKB-KW"/>
</dbReference>
<dbReference type="InterPro" id="IPR014284">
    <property type="entry name" value="RNA_pol_sigma-70_dom"/>
</dbReference>
<dbReference type="AlphaFoldDB" id="A0AAW4WES9"/>
<organism evidence="9 10">
    <name type="scientific">Roseburia amylophila</name>
    <dbReference type="NCBI Taxonomy" id="2981794"/>
    <lineage>
        <taxon>Bacteria</taxon>
        <taxon>Bacillati</taxon>
        <taxon>Bacillota</taxon>
        <taxon>Clostridia</taxon>
        <taxon>Lachnospirales</taxon>
        <taxon>Lachnospiraceae</taxon>
        <taxon>Roseburia</taxon>
    </lineage>
</organism>
<dbReference type="PANTHER" id="PTHR43133:SF60">
    <property type="entry name" value="RNA POLYMERASE SIGMA FACTOR SIGV"/>
    <property type="match status" value="1"/>
</dbReference>
<keyword evidence="5 6" id="KW-0804">Transcription</keyword>
<dbReference type="InterPro" id="IPR013325">
    <property type="entry name" value="RNA_pol_sigma_r2"/>
</dbReference>
<dbReference type="InterPro" id="IPR013249">
    <property type="entry name" value="RNA_pol_sigma70_r4_t2"/>
</dbReference>
<dbReference type="Gene3D" id="1.10.10.10">
    <property type="entry name" value="Winged helix-like DNA-binding domain superfamily/Winged helix DNA-binding domain"/>
    <property type="match status" value="1"/>
</dbReference>
<gene>
    <name evidence="9" type="ORF">LKD47_13340</name>
</gene>
<keyword evidence="3 6" id="KW-0731">Sigma factor</keyword>
<dbReference type="GO" id="GO:0016987">
    <property type="term" value="F:sigma factor activity"/>
    <property type="evidence" value="ECO:0007669"/>
    <property type="project" value="UniProtKB-KW"/>
</dbReference>
<dbReference type="InterPro" id="IPR039425">
    <property type="entry name" value="RNA_pol_sigma-70-like"/>
</dbReference>
<sequence>MCQEPFTQMVHKYQNLVFSICVKMTGDYFAAEDLTQETFLSAYRHREEFDGKNEKAWLCRIASNKCIDYSRQAARRMVPTEDEVLGSHPARAGGPEEQCIEEVVREELQEKCGQLKPPYDEIAKLYFCEEHPAGEIAELKQKNLKTVQTQIYRARAMLRKLYGKERS</sequence>
<dbReference type="PROSITE" id="PS01063">
    <property type="entry name" value="SIGMA70_ECF"/>
    <property type="match status" value="1"/>
</dbReference>
<evidence type="ECO:0000313" key="10">
    <source>
        <dbReference type="Proteomes" id="UP001198893"/>
    </source>
</evidence>
<evidence type="ECO:0000256" key="1">
    <source>
        <dbReference type="ARBA" id="ARBA00010641"/>
    </source>
</evidence>
<evidence type="ECO:0000256" key="4">
    <source>
        <dbReference type="ARBA" id="ARBA00023125"/>
    </source>
</evidence>
<dbReference type="GO" id="GO:0006352">
    <property type="term" value="P:DNA-templated transcription initiation"/>
    <property type="evidence" value="ECO:0007669"/>
    <property type="project" value="InterPro"/>
</dbReference>
<keyword evidence="2 6" id="KW-0805">Transcription regulation</keyword>
<comment type="similarity">
    <text evidence="1 6">Belongs to the sigma-70 factor family. ECF subfamily.</text>
</comment>
<dbReference type="InterPro" id="IPR013324">
    <property type="entry name" value="RNA_pol_sigma_r3/r4-like"/>
</dbReference>
<name>A0AAW4WES9_9FIRM</name>
<reference evidence="9" key="1">
    <citation type="submission" date="2021-10" db="EMBL/GenBank/DDBJ databases">
        <title>Anaerobic single-cell dispensing facilitates the cultivation of human gut bacteria.</title>
        <authorList>
            <person name="Afrizal A."/>
        </authorList>
    </citation>
    <scope>NUCLEOTIDE SEQUENCE</scope>
    <source>
        <strain evidence="9">CLA-AA-H204</strain>
    </source>
</reference>
<dbReference type="EMBL" id="JAJEQW010000018">
    <property type="protein sequence ID" value="MCC2243261.1"/>
    <property type="molecule type" value="Genomic_DNA"/>
</dbReference>
<evidence type="ECO:0000256" key="3">
    <source>
        <dbReference type="ARBA" id="ARBA00023082"/>
    </source>
</evidence>
<comment type="caution">
    <text evidence="9">The sequence shown here is derived from an EMBL/GenBank/DDBJ whole genome shotgun (WGS) entry which is preliminary data.</text>
</comment>
<dbReference type="Gene3D" id="1.10.1740.10">
    <property type="match status" value="1"/>
</dbReference>
<dbReference type="InterPro" id="IPR036388">
    <property type="entry name" value="WH-like_DNA-bd_sf"/>
</dbReference>
<accession>A0AAW4WES9</accession>
<dbReference type="SUPFAM" id="SSF88946">
    <property type="entry name" value="Sigma2 domain of RNA polymerase sigma factors"/>
    <property type="match status" value="1"/>
</dbReference>
<feature type="domain" description="RNA polymerase sigma-70 region 2" evidence="7">
    <location>
        <begin position="9"/>
        <end position="76"/>
    </location>
</feature>
<evidence type="ECO:0000256" key="5">
    <source>
        <dbReference type="ARBA" id="ARBA00023163"/>
    </source>
</evidence>
<dbReference type="NCBIfam" id="TIGR02937">
    <property type="entry name" value="sigma70-ECF"/>
    <property type="match status" value="1"/>
</dbReference>
<dbReference type="InterPro" id="IPR007627">
    <property type="entry name" value="RNA_pol_sigma70_r2"/>
</dbReference>
<dbReference type="Pfam" id="PF08281">
    <property type="entry name" value="Sigma70_r4_2"/>
    <property type="match status" value="1"/>
</dbReference>
<dbReference type="GO" id="GO:0006950">
    <property type="term" value="P:response to stress"/>
    <property type="evidence" value="ECO:0007669"/>
    <property type="project" value="UniProtKB-ARBA"/>
</dbReference>
<evidence type="ECO:0000256" key="6">
    <source>
        <dbReference type="RuleBase" id="RU000716"/>
    </source>
</evidence>
<evidence type="ECO:0000256" key="2">
    <source>
        <dbReference type="ARBA" id="ARBA00023015"/>
    </source>
</evidence>
<protein>
    <recommendedName>
        <fullName evidence="6">RNA polymerase sigma factor</fullName>
    </recommendedName>
</protein>
<feature type="domain" description="RNA polymerase sigma factor 70 region 4 type 2" evidence="8">
    <location>
        <begin position="106"/>
        <end position="158"/>
    </location>
</feature>
<evidence type="ECO:0000259" key="7">
    <source>
        <dbReference type="Pfam" id="PF04542"/>
    </source>
</evidence>
<evidence type="ECO:0000259" key="8">
    <source>
        <dbReference type="Pfam" id="PF08281"/>
    </source>
</evidence>
<dbReference type="PANTHER" id="PTHR43133">
    <property type="entry name" value="RNA POLYMERASE ECF-TYPE SIGMA FACTO"/>
    <property type="match status" value="1"/>
</dbReference>
<dbReference type="Pfam" id="PF04542">
    <property type="entry name" value="Sigma70_r2"/>
    <property type="match status" value="1"/>
</dbReference>
<evidence type="ECO:0000313" key="9">
    <source>
        <dbReference type="EMBL" id="MCC2243261.1"/>
    </source>
</evidence>
<dbReference type="SUPFAM" id="SSF88659">
    <property type="entry name" value="Sigma3 and sigma4 domains of RNA polymerase sigma factors"/>
    <property type="match status" value="1"/>
</dbReference>
<dbReference type="RefSeq" id="WP_227710737.1">
    <property type="nucleotide sequence ID" value="NZ_JAJEQW010000018.1"/>
</dbReference>
<keyword evidence="4 6" id="KW-0238">DNA-binding</keyword>
<dbReference type="Proteomes" id="UP001198893">
    <property type="component" value="Unassembled WGS sequence"/>
</dbReference>
<proteinExistence type="inferred from homology"/>